<evidence type="ECO:0008006" key="5">
    <source>
        <dbReference type="Google" id="ProtNLM"/>
    </source>
</evidence>
<dbReference type="Gene3D" id="1.10.1760.20">
    <property type="match status" value="1"/>
</dbReference>
<evidence type="ECO:0000256" key="1">
    <source>
        <dbReference type="SAM" id="MobiDB-lite"/>
    </source>
</evidence>
<evidence type="ECO:0000313" key="3">
    <source>
        <dbReference type="EMBL" id="AVP49181.1"/>
    </source>
</evidence>
<feature type="transmembrane region" description="Helical" evidence="2">
    <location>
        <begin position="56"/>
        <end position="77"/>
    </location>
</feature>
<organism evidence="3 4">
    <name type="scientific">Williamsoniiplasma luminosum</name>
    <dbReference type="NCBI Taxonomy" id="214888"/>
    <lineage>
        <taxon>Bacteria</taxon>
        <taxon>Bacillati</taxon>
        <taxon>Mycoplasmatota</taxon>
        <taxon>Mollicutes</taxon>
        <taxon>Entomoplasmatales</taxon>
        <taxon>Williamsoniiplasma</taxon>
    </lineage>
</organism>
<evidence type="ECO:0000313" key="4">
    <source>
        <dbReference type="Proteomes" id="UP000239250"/>
    </source>
</evidence>
<feature type="compositionally biased region" description="Basic and acidic residues" evidence="1">
    <location>
        <begin position="193"/>
        <end position="217"/>
    </location>
</feature>
<feature type="transmembrane region" description="Helical" evidence="2">
    <location>
        <begin position="112"/>
        <end position="134"/>
    </location>
</feature>
<gene>
    <name evidence="3" type="ORF">C5T88_01105</name>
</gene>
<reference evidence="4" key="1">
    <citation type="submission" date="2018-02" db="EMBL/GenBank/DDBJ databases">
        <title>Firefly genomes illuminate parallel origins of bioluminescence in beetles.</title>
        <authorList>
            <person name="Fallon T.R."/>
            <person name="Lower S.E.S."/>
            <person name="Behringer M."/>
            <person name="Weng J.-K."/>
        </authorList>
    </citation>
    <scope>NUCLEOTIDE SEQUENCE [LARGE SCALE GENOMIC DNA]</scope>
</reference>
<name>A0A2S0NJJ7_9MOLU</name>
<dbReference type="EMBL" id="CP027019">
    <property type="protein sequence ID" value="AVP49181.1"/>
    <property type="molecule type" value="Genomic_DNA"/>
</dbReference>
<evidence type="ECO:0000256" key="2">
    <source>
        <dbReference type="SAM" id="Phobius"/>
    </source>
</evidence>
<sequence length="223" mass="24544">MEVLMIILIITWLSYFKKIKYIAQTAVITALLVALGLTTTWFHFQINGIIFQIADGLFLGLICIIPGPMMLVAGIIYPMLLDLISGGFLFIPVSILVHVLIFVACKLLGKVITGYGAIPVSALLIFIYVLYAYLLGLNTGTGDSAAMTELVVDAVQYGFSVLIGLVIFFALNRKSFKRFIENQMPNPNLAKKPIQDEPAKIEPETPTLKNKDPEKPPTEPTPN</sequence>
<dbReference type="InterPro" id="IPR030945">
    <property type="entry name" value="EcfS_MSC_0063"/>
</dbReference>
<accession>A0A2S0NJJ7</accession>
<feature type="transmembrane region" description="Helical" evidence="2">
    <location>
        <begin position="26"/>
        <end position="44"/>
    </location>
</feature>
<keyword evidence="2" id="KW-0472">Membrane</keyword>
<feature type="transmembrane region" description="Helical" evidence="2">
    <location>
        <begin position="83"/>
        <end position="105"/>
    </location>
</feature>
<protein>
    <recommendedName>
        <fullName evidence="5">ECF transporter S component</fullName>
    </recommendedName>
</protein>
<proteinExistence type="predicted"/>
<feature type="region of interest" description="Disordered" evidence="1">
    <location>
        <begin position="186"/>
        <end position="223"/>
    </location>
</feature>
<dbReference type="NCBIfam" id="TIGR04522">
    <property type="entry name" value="EcfS_MSC_0063"/>
    <property type="match status" value="1"/>
</dbReference>
<dbReference type="Proteomes" id="UP000239250">
    <property type="component" value="Chromosome"/>
</dbReference>
<dbReference type="AlphaFoldDB" id="A0A2S0NJJ7"/>
<keyword evidence="2" id="KW-1133">Transmembrane helix</keyword>
<feature type="transmembrane region" description="Helical" evidence="2">
    <location>
        <begin position="154"/>
        <end position="171"/>
    </location>
</feature>
<keyword evidence="2" id="KW-0812">Transmembrane</keyword>